<dbReference type="InterPro" id="IPR050832">
    <property type="entry name" value="Bact_Acetyltransf"/>
</dbReference>
<dbReference type="GO" id="GO:0016747">
    <property type="term" value="F:acyltransferase activity, transferring groups other than amino-acyl groups"/>
    <property type="evidence" value="ECO:0007669"/>
    <property type="project" value="InterPro"/>
</dbReference>
<accession>A0A9W6SUQ7</accession>
<dbReference type="Gene3D" id="3.40.630.30">
    <property type="match status" value="1"/>
</dbReference>
<dbReference type="Pfam" id="PF00583">
    <property type="entry name" value="Acetyltransf_1"/>
    <property type="match status" value="1"/>
</dbReference>
<name>A0A9W6SUQ7_9ACTN</name>
<feature type="domain" description="N-acetyltransferase" evidence="3">
    <location>
        <begin position="1"/>
        <end position="164"/>
    </location>
</feature>
<dbReference type="PROSITE" id="PS51186">
    <property type="entry name" value="GNAT"/>
    <property type="match status" value="1"/>
</dbReference>
<gene>
    <name evidence="4" type="ORF">Afil01_59080</name>
</gene>
<dbReference type="PANTHER" id="PTHR43877">
    <property type="entry name" value="AMINOALKYLPHOSPHONATE N-ACETYLTRANSFERASE-RELATED-RELATED"/>
    <property type="match status" value="1"/>
</dbReference>
<comment type="caution">
    <text evidence="4">The sequence shown here is derived from an EMBL/GenBank/DDBJ whole genome shotgun (WGS) entry which is preliminary data.</text>
</comment>
<dbReference type="Proteomes" id="UP001165079">
    <property type="component" value="Unassembled WGS sequence"/>
</dbReference>
<evidence type="ECO:0000313" key="4">
    <source>
        <dbReference type="EMBL" id="GLZ81101.1"/>
    </source>
</evidence>
<keyword evidence="5" id="KW-1185">Reference proteome</keyword>
<dbReference type="SUPFAM" id="SSF55729">
    <property type="entry name" value="Acyl-CoA N-acyltransferases (Nat)"/>
    <property type="match status" value="1"/>
</dbReference>
<organism evidence="4 5">
    <name type="scientific">Actinorhabdospora filicis</name>
    <dbReference type="NCBI Taxonomy" id="1785913"/>
    <lineage>
        <taxon>Bacteria</taxon>
        <taxon>Bacillati</taxon>
        <taxon>Actinomycetota</taxon>
        <taxon>Actinomycetes</taxon>
        <taxon>Micromonosporales</taxon>
        <taxon>Micromonosporaceae</taxon>
        <taxon>Actinorhabdospora</taxon>
    </lineage>
</organism>
<dbReference type="EMBL" id="BSTX01000005">
    <property type="protein sequence ID" value="GLZ81101.1"/>
    <property type="molecule type" value="Genomic_DNA"/>
</dbReference>
<evidence type="ECO:0000313" key="5">
    <source>
        <dbReference type="Proteomes" id="UP001165079"/>
    </source>
</evidence>
<evidence type="ECO:0000256" key="2">
    <source>
        <dbReference type="ARBA" id="ARBA00023315"/>
    </source>
</evidence>
<dbReference type="InterPro" id="IPR016181">
    <property type="entry name" value="Acyl_CoA_acyltransferase"/>
</dbReference>
<dbReference type="RefSeq" id="WP_285666467.1">
    <property type="nucleotide sequence ID" value="NZ_BSTX01000005.1"/>
</dbReference>
<evidence type="ECO:0000256" key="1">
    <source>
        <dbReference type="ARBA" id="ARBA00022679"/>
    </source>
</evidence>
<keyword evidence="1" id="KW-0808">Transferase</keyword>
<dbReference type="InterPro" id="IPR000182">
    <property type="entry name" value="GNAT_dom"/>
</dbReference>
<dbReference type="CDD" id="cd04301">
    <property type="entry name" value="NAT_SF"/>
    <property type="match status" value="1"/>
</dbReference>
<dbReference type="AlphaFoldDB" id="A0A9W6SUQ7"/>
<reference evidence="4" key="1">
    <citation type="submission" date="2023-03" db="EMBL/GenBank/DDBJ databases">
        <title>Actinorhabdospora filicis NBRC 111898.</title>
        <authorList>
            <person name="Ichikawa N."/>
            <person name="Sato H."/>
            <person name="Tonouchi N."/>
        </authorList>
    </citation>
    <scope>NUCLEOTIDE SEQUENCE</scope>
    <source>
        <strain evidence="4">NBRC 111898</strain>
    </source>
</reference>
<proteinExistence type="predicted"/>
<evidence type="ECO:0000259" key="3">
    <source>
        <dbReference type="PROSITE" id="PS51186"/>
    </source>
</evidence>
<sequence>MITRLTPSEVRLHAPALGEVLADAVGGGSSVGFVAPLSAEAATAFWAESEGLDVWAAWDGDRPVGTIALARATTANGAHRAEVRKLIVHRDARGRGLARSLLKAVEEHSRHTGVRLLVLDTETGSPAERLYASEGWTRVGEIPGFALSASGVPSATTVFFKELA</sequence>
<keyword evidence="2" id="KW-0012">Acyltransferase</keyword>
<protein>
    <submittedName>
        <fullName evidence="4">N-acetyltransferase</fullName>
    </submittedName>
</protein>